<dbReference type="RefSeq" id="WP_207566917.1">
    <property type="nucleotide sequence ID" value="NZ_CP071446.1"/>
</dbReference>
<dbReference type="InterPro" id="IPR010930">
    <property type="entry name" value="Flg_bb/hook_C_dom"/>
</dbReference>
<gene>
    <name evidence="11" type="primary">flgK</name>
    <name evidence="11" type="ORF">JYK00_01250</name>
</gene>
<keyword evidence="12" id="KW-1185">Reference proteome</keyword>
<feature type="domain" description="Flagellar basal body rod protein N-terminal" evidence="8">
    <location>
        <begin position="22"/>
        <end position="39"/>
    </location>
</feature>
<keyword evidence="6" id="KW-0975">Bacterial flagellum</keyword>
<feature type="domain" description="Flagellar hook-associated protein FlgK helical" evidence="10">
    <location>
        <begin position="107"/>
        <end position="331"/>
    </location>
</feature>
<evidence type="ECO:0000256" key="5">
    <source>
        <dbReference type="ARBA" id="ARBA00022525"/>
    </source>
</evidence>
<evidence type="ECO:0000313" key="12">
    <source>
        <dbReference type="Proteomes" id="UP000671862"/>
    </source>
</evidence>
<accession>A0ABX7S8P0</accession>
<organism evidence="11 12">
    <name type="scientific">Thermosipho ferrireducens</name>
    <dbReference type="NCBI Taxonomy" id="2571116"/>
    <lineage>
        <taxon>Bacteria</taxon>
        <taxon>Thermotogati</taxon>
        <taxon>Thermotogota</taxon>
        <taxon>Thermotogae</taxon>
        <taxon>Thermotogales</taxon>
        <taxon>Fervidobacteriaceae</taxon>
        <taxon>Thermosipho</taxon>
    </lineage>
</organism>
<name>A0ABX7S8P0_9BACT</name>
<dbReference type="InterPro" id="IPR053927">
    <property type="entry name" value="FlgK_helical"/>
</dbReference>
<dbReference type="InterPro" id="IPR001444">
    <property type="entry name" value="Flag_bb_rod_N"/>
</dbReference>
<comment type="subcellular location">
    <subcellularLocation>
        <location evidence="1">Bacterial flagellum</location>
    </subcellularLocation>
    <subcellularLocation>
        <location evidence="2">Secreted</location>
    </subcellularLocation>
</comment>
<evidence type="ECO:0000256" key="1">
    <source>
        <dbReference type="ARBA" id="ARBA00004365"/>
    </source>
</evidence>
<proteinExistence type="inferred from homology"/>
<keyword evidence="7" id="KW-0175">Coiled coil</keyword>
<sequence length="847" mass="94621">MPDINLYGALNTGLLGIYTSKLAMNVVAHNIANANTPGFSRQAPIIKTMPPIPVSTLTQPSLPLQIGTGSQVKDIKRIRDEFLDIQYRQVNNKYNYWDAVTSNLHFVEQLFAEPGDSGLRYLFDSLWSGMEEIITDPTNSAAKRELVSRAEEFVQNIKDLYNRLEQLREDLDNEIEQRVKQINAMLERLSDINSKVRLSVALRTTPNDLLDERDRILDEISKLADISYTKDASGQINLRIGDQIVLTGSDVNKLRVLDRPYGKGFKEIFVGNSKVDIYNGRLRAILDLRDKTIVKYMNRLDEFALYLSDKFNLIHRDGFNSDGSVTGLRFFTEPEADDINNAVLFRLAGSKRVESGPINNIVGMSNRAKVADISTKTFIDEGSIVFFDGNSQTIAINVNAGDTVQDFINYVSADPGAWFSYSIETHGNGEYLLKMTSSDNLRNTLALDFNGNMFETMGFDTKDVDIFVINANDFNPQTGTYTIGINGNTINVNVTDSYTINDLANDINTNFGSDVNAFVHGGKLLIIPTSKNNFNYKEISFQDSDGLFTQVNLHTETYKALDTNKETLENILGRSDTFKITIGATEIEIDPTQLTLKDLVKQLNDVGTGILFDLTPHNKLVIRGTESMNFKIGKVIKGPEAFFAAMGFIDPDSDPTNDWDDGYVFLDPFQSPEEQREKYAKADTLFVDEILPNEPYRFVEKFSVNSTVKANPETVAVDFGKVEPNTTWDAKVFSPTGQANTTIMEILSQMRNDKILGSGKESFAEFLGGIVAEMGVEGETATKMKDNTDILMKEINGERERVKGVSLDEEMANMIKFQHAFNASARVMTAVDEMIGRVIDRLGVVGR</sequence>
<evidence type="ECO:0000259" key="8">
    <source>
        <dbReference type="Pfam" id="PF00460"/>
    </source>
</evidence>
<feature type="domain" description="Flagellar basal-body/hook protein C-terminal" evidence="9">
    <location>
        <begin position="804"/>
        <end position="839"/>
    </location>
</feature>
<comment type="similarity">
    <text evidence="3">Belongs to the flagella basal body rod proteins family.</text>
</comment>
<dbReference type="Proteomes" id="UP000671862">
    <property type="component" value="Chromosome"/>
</dbReference>
<evidence type="ECO:0000256" key="2">
    <source>
        <dbReference type="ARBA" id="ARBA00004613"/>
    </source>
</evidence>
<reference evidence="11 12" key="1">
    <citation type="submission" date="2021-03" db="EMBL/GenBank/DDBJ databases">
        <title>Thermosipho ferrireducens sp.nov., an anaerobic thermophilic iron-reducing bacterium isolated from a deep-sea hydrothermal sulfide deposits.</title>
        <authorList>
            <person name="Zeng X."/>
            <person name="Chen Y."/>
            <person name="Shao Z."/>
        </authorList>
    </citation>
    <scope>NUCLEOTIDE SEQUENCE [LARGE SCALE GENOMIC DNA]</scope>
    <source>
        <strain evidence="11 12">JL129W03</strain>
    </source>
</reference>
<dbReference type="InterPro" id="IPR002371">
    <property type="entry name" value="FlgK"/>
</dbReference>
<evidence type="ECO:0000259" key="9">
    <source>
        <dbReference type="Pfam" id="PF06429"/>
    </source>
</evidence>
<evidence type="ECO:0000313" key="11">
    <source>
        <dbReference type="EMBL" id="QTA38196.1"/>
    </source>
</evidence>
<dbReference type="Pfam" id="PF00460">
    <property type="entry name" value="Flg_bb_rod"/>
    <property type="match status" value="1"/>
</dbReference>
<evidence type="ECO:0000256" key="7">
    <source>
        <dbReference type="SAM" id="Coils"/>
    </source>
</evidence>
<evidence type="ECO:0000256" key="6">
    <source>
        <dbReference type="ARBA" id="ARBA00023143"/>
    </source>
</evidence>
<dbReference type="Pfam" id="PF06429">
    <property type="entry name" value="Flg_bbr_C"/>
    <property type="match status" value="1"/>
</dbReference>
<dbReference type="NCBIfam" id="TIGR02492">
    <property type="entry name" value="flgK_ends"/>
    <property type="match status" value="1"/>
</dbReference>
<evidence type="ECO:0000256" key="3">
    <source>
        <dbReference type="ARBA" id="ARBA00009677"/>
    </source>
</evidence>
<dbReference type="SUPFAM" id="SSF64518">
    <property type="entry name" value="Phase 1 flagellin"/>
    <property type="match status" value="1"/>
</dbReference>
<evidence type="ECO:0000256" key="4">
    <source>
        <dbReference type="ARBA" id="ARBA00016244"/>
    </source>
</evidence>
<protein>
    <recommendedName>
        <fullName evidence="4">Flagellar hook-associated protein 1</fullName>
    </recommendedName>
</protein>
<keyword evidence="11" id="KW-0966">Cell projection</keyword>
<dbReference type="EMBL" id="CP071446">
    <property type="protein sequence ID" value="QTA38196.1"/>
    <property type="molecule type" value="Genomic_DNA"/>
</dbReference>
<keyword evidence="5" id="KW-0964">Secreted</keyword>
<keyword evidence="11" id="KW-0282">Flagellum</keyword>
<dbReference type="PANTHER" id="PTHR30033">
    <property type="entry name" value="FLAGELLAR HOOK-ASSOCIATED PROTEIN 1"/>
    <property type="match status" value="1"/>
</dbReference>
<keyword evidence="11" id="KW-0969">Cilium</keyword>
<evidence type="ECO:0000259" key="10">
    <source>
        <dbReference type="Pfam" id="PF22638"/>
    </source>
</evidence>
<dbReference type="Pfam" id="PF22638">
    <property type="entry name" value="FlgK_D1"/>
    <property type="match status" value="1"/>
</dbReference>
<dbReference type="PANTHER" id="PTHR30033:SF1">
    <property type="entry name" value="FLAGELLAR HOOK-ASSOCIATED PROTEIN 1"/>
    <property type="match status" value="1"/>
</dbReference>
<feature type="coiled-coil region" evidence="7">
    <location>
        <begin position="143"/>
        <end position="188"/>
    </location>
</feature>